<organism evidence="1 2">
    <name type="scientific">Exophiala viscosa</name>
    <dbReference type="NCBI Taxonomy" id="2486360"/>
    <lineage>
        <taxon>Eukaryota</taxon>
        <taxon>Fungi</taxon>
        <taxon>Dikarya</taxon>
        <taxon>Ascomycota</taxon>
        <taxon>Pezizomycotina</taxon>
        <taxon>Eurotiomycetes</taxon>
        <taxon>Chaetothyriomycetidae</taxon>
        <taxon>Chaetothyriales</taxon>
        <taxon>Herpotrichiellaceae</taxon>
        <taxon>Exophiala</taxon>
    </lineage>
</organism>
<comment type="caution">
    <text evidence="1">The sequence shown here is derived from an EMBL/GenBank/DDBJ whole genome shotgun (WGS) entry which is preliminary data.</text>
</comment>
<name>A0AAN6I9K8_9EURO</name>
<proteinExistence type="predicted"/>
<reference evidence="1" key="1">
    <citation type="journal article" date="2022" name="bioRxiv">
        <title>Deciphering the potential niche of two novel black yeast fungi from a biological soil crust based on their genomes, phenotypes, and melanin regulation.</title>
        <authorList>
            <consortium name="DOE Joint Genome Institute"/>
            <person name="Carr E.C."/>
            <person name="Barton Q."/>
            <person name="Grambo S."/>
            <person name="Sullivan M."/>
            <person name="Renfro C.M."/>
            <person name="Kuo A."/>
            <person name="Pangilinan J."/>
            <person name="Lipzen A."/>
            <person name="Keymanesh K."/>
            <person name="Savage E."/>
            <person name="Barry K."/>
            <person name="Grigoriev I.V."/>
            <person name="Riekhof W.R."/>
            <person name="Harris S.S."/>
        </authorList>
    </citation>
    <scope>NUCLEOTIDE SEQUENCE</scope>
    <source>
        <strain evidence="1">JF 03-4F</strain>
    </source>
</reference>
<evidence type="ECO:0000313" key="1">
    <source>
        <dbReference type="EMBL" id="KAI1607824.1"/>
    </source>
</evidence>
<evidence type="ECO:0000313" key="2">
    <source>
        <dbReference type="Proteomes" id="UP001203852"/>
    </source>
</evidence>
<dbReference type="AlphaFoldDB" id="A0AAN6I9K8"/>
<accession>A0AAN6I9K8</accession>
<protein>
    <submittedName>
        <fullName evidence="1">Uncharacterized protein</fullName>
    </submittedName>
</protein>
<keyword evidence="2" id="KW-1185">Reference proteome</keyword>
<dbReference type="EMBL" id="MU404366">
    <property type="protein sequence ID" value="KAI1607824.1"/>
    <property type="molecule type" value="Genomic_DNA"/>
</dbReference>
<dbReference type="Proteomes" id="UP001203852">
    <property type="component" value="Unassembled WGS sequence"/>
</dbReference>
<sequence>MCLFKPCLNSTRHVLLEAVITALVLIRTSLEFCTSRLTPSSCQSSNNQQHYQVRHVLPGWHLFEPGNLVRFTCHLTVRCLPFGKTLETVQCRT</sequence>
<gene>
    <name evidence="1" type="ORF">EDD36DRAFT_449568</name>
</gene>